<reference evidence="7 8" key="1">
    <citation type="submission" date="2024-09" db="EMBL/GenBank/DDBJ databases">
        <title>A chromosome-level genome assembly of Gray's grenadier anchovy, Coilia grayii.</title>
        <authorList>
            <person name="Fu Z."/>
        </authorList>
    </citation>
    <scope>NUCLEOTIDE SEQUENCE [LARGE SCALE GENOMIC DNA]</scope>
    <source>
        <strain evidence="7">G4</strain>
        <tissue evidence="7">Muscle</tissue>
    </source>
</reference>
<keyword evidence="8" id="KW-1185">Reference proteome</keyword>
<dbReference type="PROSITE" id="PS50835">
    <property type="entry name" value="IG_LIKE"/>
    <property type="match status" value="1"/>
</dbReference>
<protein>
    <recommendedName>
        <fullName evidence="6">Ig-like domain-containing protein</fullName>
    </recommendedName>
</protein>
<dbReference type="Pfam" id="PF07686">
    <property type="entry name" value="V-set"/>
    <property type="match status" value="1"/>
</dbReference>
<dbReference type="PANTHER" id="PTHR19367:SF18">
    <property type="entry name" value="T CELL RECEPTOR ALPHA VARIABLE 16"/>
    <property type="match status" value="1"/>
</dbReference>
<dbReference type="PANTHER" id="PTHR19367">
    <property type="entry name" value="T-CELL RECEPTOR ALPHA CHAIN V REGION"/>
    <property type="match status" value="1"/>
</dbReference>
<keyword evidence="5" id="KW-0391">Immunity</keyword>
<evidence type="ECO:0000259" key="6">
    <source>
        <dbReference type="PROSITE" id="PS50835"/>
    </source>
</evidence>
<organism evidence="7 8">
    <name type="scientific">Coilia grayii</name>
    <name type="common">Gray's grenadier anchovy</name>
    <dbReference type="NCBI Taxonomy" id="363190"/>
    <lineage>
        <taxon>Eukaryota</taxon>
        <taxon>Metazoa</taxon>
        <taxon>Chordata</taxon>
        <taxon>Craniata</taxon>
        <taxon>Vertebrata</taxon>
        <taxon>Euteleostomi</taxon>
        <taxon>Actinopterygii</taxon>
        <taxon>Neopterygii</taxon>
        <taxon>Teleostei</taxon>
        <taxon>Clupei</taxon>
        <taxon>Clupeiformes</taxon>
        <taxon>Clupeoidei</taxon>
        <taxon>Engraulidae</taxon>
        <taxon>Coilinae</taxon>
        <taxon>Coilia</taxon>
    </lineage>
</organism>
<evidence type="ECO:0000256" key="4">
    <source>
        <dbReference type="ARBA" id="ARBA00023319"/>
    </source>
</evidence>
<proteinExistence type="predicted"/>
<comment type="caution">
    <text evidence="7">The sequence shown here is derived from an EMBL/GenBank/DDBJ whole genome shotgun (WGS) entry which is preliminary data.</text>
</comment>
<sequence length="189" mass="20860">MALSIVFTVCAVKGDSVTQDGDVMGLEGKMVTLPCRYDTTALAGSQYLFWYQQKPNGFPQYMLRRTTFGDDTDDNFKGRFNATLNTDMKTVPLTMQDLQVSDSAVYYCALQPTVTAAHCIYRCSASGSAPQFLLLITESSEPLVQKADPPVPNLSVSLNNERKQVFLQISSTKISDSAFYYCALQPTVT</sequence>
<dbReference type="Gene3D" id="2.60.40.10">
    <property type="entry name" value="Immunoglobulins"/>
    <property type="match status" value="2"/>
</dbReference>
<dbReference type="InterPro" id="IPR007110">
    <property type="entry name" value="Ig-like_dom"/>
</dbReference>
<dbReference type="Proteomes" id="UP001591681">
    <property type="component" value="Unassembled WGS sequence"/>
</dbReference>
<keyword evidence="3" id="KW-0675">Receptor</keyword>
<dbReference type="SMART" id="SM00409">
    <property type="entry name" value="IG"/>
    <property type="match status" value="1"/>
</dbReference>
<keyword evidence="5" id="KW-1279">T cell receptor</keyword>
<dbReference type="AlphaFoldDB" id="A0ABD1KFH2"/>
<keyword evidence="2" id="KW-1064">Adaptive immunity</keyword>
<name>A0ABD1KFH2_9TELE</name>
<evidence type="ECO:0000256" key="5">
    <source>
        <dbReference type="ARBA" id="ARBA00043266"/>
    </source>
</evidence>
<gene>
    <name evidence="7" type="ORF">ACEWY4_007076</name>
</gene>
<dbReference type="EMBL" id="JBHFQA010000006">
    <property type="protein sequence ID" value="KAL2097869.1"/>
    <property type="molecule type" value="Genomic_DNA"/>
</dbReference>
<dbReference type="SMART" id="SM00406">
    <property type="entry name" value="IGv"/>
    <property type="match status" value="2"/>
</dbReference>
<dbReference type="SUPFAM" id="SSF48726">
    <property type="entry name" value="Immunoglobulin"/>
    <property type="match status" value="2"/>
</dbReference>
<keyword evidence="4" id="KW-0393">Immunoglobulin domain</keyword>
<keyword evidence="1" id="KW-0732">Signal</keyword>
<feature type="domain" description="Ig-like" evidence="6">
    <location>
        <begin position="27"/>
        <end position="108"/>
    </location>
</feature>
<evidence type="ECO:0000256" key="1">
    <source>
        <dbReference type="ARBA" id="ARBA00022729"/>
    </source>
</evidence>
<evidence type="ECO:0000313" key="7">
    <source>
        <dbReference type="EMBL" id="KAL2097869.1"/>
    </source>
</evidence>
<accession>A0ABD1KFH2</accession>
<dbReference type="InterPro" id="IPR013106">
    <property type="entry name" value="Ig_V-set"/>
</dbReference>
<dbReference type="InterPro" id="IPR013783">
    <property type="entry name" value="Ig-like_fold"/>
</dbReference>
<dbReference type="InterPro" id="IPR051287">
    <property type="entry name" value="TCR_variable_region"/>
</dbReference>
<dbReference type="GO" id="GO:0042101">
    <property type="term" value="C:T cell receptor complex"/>
    <property type="evidence" value="ECO:0007669"/>
    <property type="project" value="UniProtKB-KW"/>
</dbReference>
<evidence type="ECO:0000313" key="8">
    <source>
        <dbReference type="Proteomes" id="UP001591681"/>
    </source>
</evidence>
<evidence type="ECO:0000256" key="2">
    <source>
        <dbReference type="ARBA" id="ARBA00023130"/>
    </source>
</evidence>
<evidence type="ECO:0000256" key="3">
    <source>
        <dbReference type="ARBA" id="ARBA00023170"/>
    </source>
</evidence>
<dbReference type="InterPro" id="IPR003599">
    <property type="entry name" value="Ig_sub"/>
</dbReference>
<dbReference type="InterPro" id="IPR036179">
    <property type="entry name" value="Ig-like_dom_sf"/>
</dbReference>
<dbReference type="GO" id="GO:0002250">
    <property type="term" value="P:adaptive immune response"/>
    <property type="evidence" value="ECO:0007669"/>
    <property type="project" value="UniProtKB-KW"/>
</dbReference>